<feature type="compositionally biased region" description="Polar residues" evidence="5">
    <location>
        <begin position="560"/>
        <end position="569"/>
    </location>
</feature>
<dbReference type="Pfam" id="PF02996">
    <property type="entry name" value="Prefoldin"/>
    <property type="match status" value="1"/>
</dbReference>
<sequence length="584" mass="68146">MDLFQKTYLEALEKNKSETKKWETHLEELRQTESNLKEFQKKLQIDCMVPIGTKALMPGYLYHTSEILVGNGSKLFSKCTTFDALKICKHRQKYAEDRLEALRTETDLYKNKLELPFMENAFGNQGQEIIEEYDEEKEREWREKHRRSVANQKEKERIERENAGKEKSHEDIINLLDELELMDELESELDSMDIQTDDQLRRLMSGEIKPPPEKKRVSHFSQKKSNVIVDGSVKPQVEEEKNEMKNENQNEAAEIVTQNQPIIPQIQENEPPIIVPETDSPPDEGNYTGESESDSESDIDSTTVSEQVWSKWKTMLEEMKKLSRKEKRRYLKQKMKDVQISLRELVVHDVDTLTVRIDLNDLKDLIEDEIFRLDGNEKENTEENQNEINEVSSKPEKKQKSTKISFAREDDVKLIDKHEAPCKVSAVQNEPPAEKLLESHLTRQIKFTHSEWPVMEPCKENEDEIASPSDIYGEKFGYIQKPKPEIQNCDLPSSRETSNDDLKSILKNKEKVLQETRVKPPLIEKRAKKEKRVRNIKHVEIIGEVIERPVDYESKPKSKPVSSDQNNEPKISKFKANRINKTNT</sequence>
<reference evidence="6" key="1">
    <citation type="submission" date="2018-04" db="EMBL/GenBank/DDBJ databases">
        <authorList>
            <person name="Go L.Y."/>
            <person name="Mitchell J.A."/>
        </authorList>
    </citation>
    <scope>NUCLEOTIDE SEQUENCE</scope>
    <source>
        <tissue evidence="6">Whole organism</tissue>
    </source>
</reference>
<dbReference type="GO" id="GO:0005634">
    <property type="term" value="C:nucleus"/>
    <property type="evidence" value="ECO:0007669"/>
    <property type="project" value="UniProtKB-SubCell"/>
</dbReference>
<dbReference type="GO" id="GO:0003682">
    <property type="term" value="F:chromatin binding"/>
    <property type="evidence" value="ECO:0007669"/>
    <property type="project" value="TreeGrafter"/>
</dbReference>
<feature type="region of interest" description="Disordered" evidence="5">
    <location>
        <begin position="548"/>
        <end position="584"/>
    </location>
</feature>
<dbReference type="Gene3D" id="1.10.287.370">
    <property type="match status" value="1"/>
</dbReference>
<dbReference type="GO" id="GO:0000122">
    <property type="term" value="P:negative regulation of transcription by RNA polymerase II"/>
    <property type="evidence" value="ECO:0007669"/>
    <property type="project" value="TreeGrafter"/>
</dbReference>
<reference evidence="7" key="2">
    <citation type="submission" date="2018-07" db="EMBL/GenBank/DDBJ databases">
        <authorList>
            <person name="Quirk P.G."/>
            <person name="Krulwich T.A."/>
        </authorList>
    </citation>
    <scope>NUCLEOTIDE SEQUENCE</scope>
</reference>
<dbReference type="GO" id="GO:0019212">
    <property type="term" value="F:phosphatase inhibitor activity"/>
    <property type="evidence" value="ECO:0007669"/>
    <property type="project" value="TreeGrafter"/>
</dbReference>
<feature type="region of interest" description="Disordered" evidence="5">
    <location>
        <begin position="144"/>
        <end position="165"/>
    </location>
</feature>
<protein>
    <submittedName>
        <fullName evidence="7">CSON002322 protein</fullName>
    </submittedName>
</protein>
<dbReference type="AlphaFoldDB" id="A0A336MK57"/>
<dbReference type="EMBL" id="UFQS01001389">
    <property type="protein sequence ID" value="SSX10647.1"/>
    <property type="molecule type" value="Genomic_DNA"/>
</dbReference>
<dbReference type="PANTHER" id="PTHR15111">
    <property type="entry name" value="RNA POLYMERASE II SUBUNIT 5-MEDIATING PROTEIN NNX3"/>
    <property type="match status" value="1"/>
</dbReference>
<evidence type="ECO:0000256" key="5">
    <source>
        <dbReference type="SAM" id="MobiDB-lite"/>
    </source>
</evidence>
<feature type="region of interest" description="Disordered" evidence="5">
    <location>
        <begin position="271"/>
        <end position="304"/>
    </location>
</feature>
<dbReference type="SUPFAM" id="SSF46579">
    <property type="entry name" value="Prefoldin"/>
    <property type="match status" value="1"/>
</dbReference>
<dbReference type="OMA" id="CMVPIGK"/>
<keyword evidence="2" id="KW-0539">Nucleus</keyword>
<dbReference type="PANTHER" id="PTHR15111:SF0">
    <property type="entry name" value="UNCONVENTIONAL PREFOLDIN RPB5 INTERACTOR 1"/>
    <property type="match status" value="1"/>
</dbReference>
<comment type="subcellular location">
    <subcellularLocation>
        <location evidence="1">Nucleus</location>
    </subcellularLocation>
</comment>
<evidence type="ECO:0000313" key="7">
    <source>
        <dbReference type="EMBL" id="SSX30330.1"/>
    </source>
</evidence>
<dbReference type="InterPro" id="IPR052255">
    <property type="entry name" value="RNA_pol_II_subunit5-mediator"/>
</dbReference>
<comment type="similarity">
    <text evidence="3">Belongs to the RNA polymerase II subunit 5-mediating protein family.</text>
</comment>
<dbReference type="GO" id="GO:0003714">
    <property type="term" value="F:transcription corepressor activity"/>
    <property type="evidence" value="ECO:0007669"/>
    <property type="project" value="TreeGrafter"/>
</dbReference>
<evidence type="ECO:0000256" key="1">
    <source>
        <dbReference type="ARBA" id="ARBA00004123"/>
    </source>
</evidence>
<organism evidence="7">
    <name type="scientific">Culicoides sonorensis</name>
    <name type="common">Biting midge</name>
    <dbReference type="NCBI Taxonomy" id="179676"/>
    <lineage>
        <taxon>Eukaryota</taxon>
        <taxon>Metazoa</taxon>
        <taxon>Ecdysozoa</taxon>
        <taxon>Arthropoda</taxon>
        <taxon>Hexapoda</taxon>
        <taxon>Insecta</taxon>
        <taxon>Pterygota</taxon>
        <taxon>Neoptera</taxon>
        <taxon>Endopterygota</taxon>
        <taxon>Diptera</taxon>
        <taxon>Nematocera</taxon>
        <taxon>Chironomoidea</taxon>
        <taxon>Ceratopogonidae</taxon>
        <taxon>Ceratopogoninae</taxon>
        <taxon>Culicoides</taxon>
        <taxon>Monoculicoides</taxon>
    </lineage>
</organism>
<evidence type="ECO:0000256" key="4">
    <source>
        <dbReference type="SAM" id="Coils"/>
    </source>
</evidence>
<feature type="coiled-coil region" evidence="4">
    <location>
        <begin position="12"/>
        <end position="42"/>
    </location>
</feature>
<feature type="region of interest" description="Disordered" evidence="5">
    <location>
        <begin position="377"/>
        <end position="403"/>
    </location>
</feature>
<dbReference type="InterPro" id="IPR004127">
    <property type="entry name" value="Prefoldin_subunit_alpha"/>
</dbReference>
<dbReference type="EMBL" id="UFQT01001389">
    <property type="protein sequence ID" value="SSX30330.1"/>
    <property type="molecule type" value="Genomic_DNA"/>
</dbReference>
<accession>A0A336MK57</accession>
<feature type="compositionally biased region" description="Basic and acidic residues" evidence="5">
    <location>
        <begin position="152"/>
        <end position="165"/>
    </location>
</feature>
<keyword evidence="4" id="KW-0175">Coiled coil</keyword>
<proteinExistence type="inferred from homology"/>
<dbReference type="InterPro" id="IPR009053">
    <property type="entry name" value="Prefoldin"/>
</dbReference>
<name>A0A336MK57_CULSO</name>
<evidence type="ECO:0000256" key="2">
    <source>
        <dbReference type="ARBA" id="ARBA00023242"/>
    </source>
</evidence>
<gene>
    <name evidence="7" type="primary">CSON002322</name>
</gene>
<dbReference type="VEuPathDB" id="VectorBase:CSON002322"/>
<evidence type="ECO:0000313" key="6">
    <source>
        <dbReference type="EMBL" id="SSX10647.1"/>
    </source>
</evidence>
<dbReference type="CDD" id="cd23159">
    <property type="entry name" value="Prefoldin_URI1"/>
    <property type="match status" value="1"/>
</dbReference>
<evidence type="ECO:0000256" key="3">
    <source>
        <dbReference type="ARBA" id="ARBA00038295"/>
    </source>
</evidence>
<feature type="coiled-coil region" evidence="4">
    <location>
        <begin position="175"/>
        <end position="202"/>
    </location>
</feature>